<comment type="subcellular location">
    <subcellularLocation>
        <location evidence="1">Cytoplasm</location>
    </subcellularLocation>
</comment>
<dbReference type="Proteomes" id="UP000095564">
    <property type="component" value="Unassembled WGS sequence"/>
</dbReference>
<dbReference type="PROSITE" id="PS51094">
    <property type="entry name" value="PTS_EIIA_TYPE_2"/>
    <property type="match status" value="1"/>
</dbReference>
<dbReference type="Proteomes" id="UP000188159">
    <property type="component" value="Chromosome"/>
</dbReference>
<evidence type="ECO:0000313" key="14">
    <source>
        <dbReference type="Proteomes" id="UP000095564"/>
    </source>
</evidence>
<evidence type="ECO:0000256" key="4">
    <source>
        <dbReference type="ARBA" id="ARBA00022679"/>
    </source>
</evidence>
<dbReference type="EMBL" id="CZAU01000003">
    <property type="protein sequence ID" value="CUP08907.1"/>
    <property type="molecule type" value="Genomic_DNA"/>
</dbReference>
<evidence type="ECO:0000313" key="12">
    <source>
        <dbReference type="Proteomes" id="UP000008960"/>
    </source>
</evidence>
<dbReference type="Pfam" id="PF00359">
    <property type="entry name" value="PTS_EIIA_2"/>
    <property type="match status" value="1"/>
</dbReference>
<evidence type="ECO:0000313" key="9">
    <source>
        <dbReference type="EMBL" id="CBL39184.1"/>
    </source>
</evidence>
<evidence type="ECO:0000256" key="3">
    <source>
        <dbReference type="ARBA" id="ARBA00022490"/>
    </source>
</evidence>
<dbReference type="GO" id="GO:0009401">
    <property type="term" value="P:phosphoenolpyruvate-dependent sugar phosphotransferase system"/>
    <property type="evidence" value="ECO:0007669"/>
    <property type="project" value="UniProtKB-KW"/>
</dbReference>
<accession>D4MUW8</accession>
<evidence type="ECO:0000313" key="15">
    <source>
        <dbReference type="Proteomes" id="UP000188159"/>
    </source>
</evidence>
<dbReference type="InterPro" id="IPR016152">
    <property type="entry name" value="PTrfase/Anion_transptr"/>
</dbReference>
<keyword evidence="2" id="KW-0813">Transport</keyword>
<dbReference type="PANTHER" id="PTHR36203:SF4">
    <property type="entry name" value="MANNITOL-SPECIFIC CRYPTIC PHOSPHOTRANSFERASE ENZYME IIA COMPONENT"/>
    <property type="match status" value="1"/>
</dbReference>
<reference evidence="9 12" key="2">
    <citation type="submission" date="2010-03" db="EMBL/GenBank/DDBJ databases">
        <authorList>
            <person name="Pajon A."/>
        </authorList>
    </citation>
    <scope>NUCLEOTIDE SEQUENCE [LARGE SCALE GENOMIC DNA]</scope>
    <source>
        <strain evidence="9 12">SSC/2</strain>
    </source>
</reference>
<evidence type="ECO:0000313" key="8">
    <source>
        <dbReference type="EMBL" id="AQP38933.1"/>
    </source>
</evidence>
<dbReference type="PANTHER" id="PTHR36203">
    <property type="entry name" value="ASCORBATE-SPECIFIC PTS SYSTEM EIIA COMPONENT"/>
    <property type="match status" value="1"/>
</dbReference>
<organism evidence="9 12">
    <name type="scientific">Anaerostipes hadrus</name>
    <dbReference type="NCBI Taxonomy" id="649756"/>
    <lineage>
        <taxon>Bacteria</taxon>
        <taxon>Bacillati</taxon>
        <taxon>Bacillota</taxon>
        <taxon>Clostridia</taxon>
        <taxon>Lachnospirales</taxon>
        <taxon>Lachnospiraceae</taxon>
        <taxon>Anaerostipes</taxon>
    </lineage>
</organism>
<evidence type="ECO:0000256" key="1">
    <source>
        <dbReference type="ARBA" id="ARBA00004496"/>
    </source>
</evidence>
<dbReference type="EC" id="2.7.1.69" evidence="9"/>
<keyword evidence="3" id="KW-0963">Cytoplasm</keyword>
<dbReference type="OrthoDB" id="369398at2"/>
<gene>
    <name evidence="11" type="primary">ulaC_2</name>
    <name evidence="10" type="synonym">ulaC_1</name>
    <name evidence="9" type="ORF">CL2_23250</name>
    <name evidence="8" type="ORF">DO83_04535</name>
    <name evidence="11" type="ORF">ERS852520_00583</name>
    <name evidence="10" type="ORF">ERS852571_00424</name>
</gene>
<dbReference type="EMBL" id="FP929061">
    <property type="protein sequence ID" value="CBL39184.1"/>
    <property type="molecule type" value="Genomic_DNA"/>
</dbReference>
<evidence type="ECO:0000256" key="6">
    <source>
        <dbReference type="ARBA" id="ARBA00022777"/>
    </source>
</evidence>
<evidence type="ECO:0000256" key="5">
    <source>
        <dbReference type="ARBA" id="ARBA00022683"/>
    </source>
</evidence>
<evidence type="ECO:0000313" key="13">
    <source>
        <dbReference type="Proteomes" id="UP000095553"/>
    </source>
</evidence>
<dbReference type="PATRIC" id="fig|245018.3.peg.2612"/>
<keyword evidence="5" id="KW-0598">Phosphotransferase system</keyword>
<dbReference type="RefSeq" id="WP_009203208.1">
    <property type="nucleotide sequence ID" value="NC_021016.1"/>
</dbReference>
<sequence>MKQIYDMLKLENIKILAGVKDWKEAIYTAVQPLVDGGYCEARYSDEIIKNTEKLGPYYVLCENVALIHGSTEQGVIKRQIAITLLKEPVKFKEDGYDVRILVTLAATDAESHMEVLQAMSELFESKESTQRVLDASNEKEIYDLFVGAV</sequence>
<dbReference type="GO" id="GO:0016301">
    <property type="term" value="F:kinase activity"/>
    <property type="evidence" value="ECO:0007669"/>
    <property type="project" value="UniProtKB-KW"/>
</dbReference>
<reference evidence="13 14" key="3">
    <citation type="submission" date="2015-09" db="EMBL/GenBank/DDBJ databases">
        <authorList>
            <consortium name="Pathogen Informatics"/>
        </authorList>
    </citation>
    <scope>NUCLEOTIDE SEQUENCE [LARGE SCALE GENOMIC DNA]</scope>
    <source>
        <strain evidence="11 14">2789STDY5834908</strain>
        <strain evidence="10 13">2789STDY5834959</strain>
    </source>
</reference>
<reference evidence="9 12" key="1">
    <citation type="submission" date="2010-03" db="EMBL/GenBank/DDBJ databases">
        <title>The genome sequence of Clostridiales sp. SSC/2.</title>
        <authorList>
            <consortium name="metaHIT consortium -- http://www.metahit.eu/"/>
            <person name="Pajon A."/>
            <person name="Turner K."/>
            <person name="Parkhill J."/>
            <person name="Duncan S."/>
            <person name="Flint H."/>
        </authorList>
    </citation>
    <scope>NUCLEOTIDE SEQUENCE [LARGE SCALE GENOMIC DNA]</scope>
    <source>
        <strain evidence="9 12">SSC/2</strain>
    </source>
</reference>
<dbReference type="Gene3D" id="3.40.930.10">
    <property type="entry name" value="Mannitol-specific EII, Chain A"/>
    <property type="match status" value="1"/>
</dbReference>
<protein>
    <submittedName>
        <fullName evidence="10">Ascorbate-specific phosphotransferase enzyme IIA component</fullName>
        <ecNumber evidence="10">2.7.1.-</ecNumber>
    </submittedName>
    <submittedName>
        <fullName evidence="8">PTS transporter subunit IIA-like nitrogen-regulatory protein PtsN</fullName>
    </submittedName>
    <submittedName>
        <fullName evidence="9">Phosphotransferase system mannitol/fructose-specific IIA domain (Ntr-type)</fullName>
        <ecNumber evidence="9">2.7.1.69</ecNumber>
    </submittedName>
</protein>
<reference evidence="8 15" key="4">
    <citation type="journal article" date="2016" name="Sci. Rep.">
        <title>Accelerated dysbiosis of gut microbiota during aggravation of DSS-induced colitis by a butyrate-producing bacterium.</title>
        <authorList>
            <person name="Zhang Q."/>
            <person name="Wu Y."/>
            <person name="Wang J."/>
            <person name="Wu G."/>
            <person name="Long W."/>
            <person name="Xue Z."/>
            <person name="Wang L."/>
            <person name="Zhang X."/>
            <person name="Pang X."/>
            <person name="Zhao Y."/>
            <person name="Zhao L."/>
            <person name="Zhang C."/>
        </authorList>
    </citation>
    <scope>NUCLEOTIDE SEQUENCE [LARGE SCALE GENOMIC DNA]</scope>
    <source>
        <strain evidence="8 15">BPB5</strain>
    </source>
</reference>
<dbReference type="Proteomes" id="UP000095553">
    <property type="component" value="Unassembled WGS sequence"/>
</dbReference>
<evidence type="ECO:0000313" key="10">
    <source>
        <dbReference type="EMBL" id="CUM75731.1"/>
    </source>
</evidence>
<dbReference type="Proteomes" id="UP000008960">
    <property type="component" value="Chromosome"/>
</dbReference>
<dbReference type="SUPFAM" id="SSF55804">
    <property type="entry name" value="Phoshotransferase/anion transport protein"/>
    <property type="match status" value="1"/>
</dbReference>
<keyword evidence="4 9" id="KW-0808">Transferase</keyword>
<dbReference type="InterPro" id="IPR051351">
    <property type="entry name" value="Ascorbate-PTS_EIIA_comp"/>
</dbReference>
<dbReference type="AlphaFoldDB" id="D4MUW8"/>
<dbReference type="EC" id="2.7.1.-" evidence="10"/>
<name>D4MUW8_ANAHA</name>
<keyword evidence="6" id="KW-0418">Kinase</keyword>
<dbReference type="KEGG" id="bprl:CL2_23250"/>
<dbReference type="InterPro" id="IPR002178">
    <property type="entry name" value="PTS_EIIA_type-2_dom"/>
</dbReference>
<evidence type="ECO:0000313" key="11">
    <source>
        <dbReference type="EMBL" id="CUP08907.1"/>
    </source>
</evidence>
<dbReference type="GO" id="GO:0005737">
    <property type="term" value="C:cytoplasm"/>
    <property type="evidence" value="ECO:0007669"/>
    <property type="project" value="UniProtKB-SubCell"/>
</dbReference>
<evidence type="ECO:0000256" key="2">
    <source>
        <dbReference type="ARBA" id="ARBA00022448"/>
    </source>
</evidence>
<evidence type="ECO:0000259" key="7">
    <source>
        <dbReference type="PROSITE" id="PS51094"/>
    </source>
</evidence>
<feature type="domain" description="PTS EIIA type-2" evidence="7">
    <location>
        <begin position="6"/>
        <end position="148"/>
    </location>
</feature>
<dbReference type="EMBL" id="CP012098">
    <property type="protein sequence ID" value="AQP38933.1"/>
    <property type="molecule type" value="Genomic_DNA"/>
</dbReference>
<proteinExistence type="predicted"/>
<dbReference type="EMBL" id="CYXY01000002">
    <property type="protein sequence ID" value="CUM75731.1"/>
    <property type="molecule type" value="Genomic_DNA"/>
</dbReference>